<dbReference type="AlphaFoldDB" id="A0AAN0K7S7"/>
<evidence type="ECO:0000313" key="1">
    <source>
        <dbReference type="EMBL" id="BEH03265.1"/>
    </source>
</evidence>
<proteinExistence type="predicted"/>
<dbReference type="RefSeq" id="WP_286268604.1">
    <property type="nucleotide sequence ID" value="NZ_AP028056.1"/>
</dbReference>
<reference evidence="1" key="1">
    <citation type="journal article" date="2024" name="Int. J. Syst. Evol. Microbiol.">
        <title>Brooklawnia propionicigenes sp. nov., a facultatively anaerobic, propionate-producing bacterium isolated from a methanogenic reactor treating waste from cattle farms.</title>
        <authorList>
            <person name="Akita Y."/>
            <person name="Ueki A."/>
            <person name="Tonouchi A."/>
            <person name="Sugawara Y."/>
            <person name="Honma S."/>
            <person name="Kaku N."/>
            <person name="Ueki K."/>
        </authorList>
    </citation>
    <scope>NUCLEOTIDE SEQUENCE</scope>
    <source>
        <strain evidence="1">SH051</strain>
    </source>
</reference>
<dbReference type="KEGG" id="broo:brsh051_25460"/>
<sequence length="154" mass="16858">MHTITFVIGIAPVWEAMRTCLPGGAEMTTRTMTADEGGTEDFTTGEGLRALLRRLHEAGPDAWRTDPVAARLMAFAAEKYEALARKHGLDPWEAATAAFDVMRTRSAREAVDPWGVVTHVPPPCRCRWTCALPPVRLEPPGAASGVRQMCCARR</sequence>
<organism evidence="1 2">
    <name type="scientific">Brooklawnia propionicigenes</name>
    <dbReference type="NCBI Taxonomy" id="3041175"/>
    <lineage>
        <taxon>Bacteria</taxon>
        <taxon>Bacillati</taxon>
        <taxon>Actinomycetota</taxon>
        <taxon>Actinomycetes</taxon>
        <taxon>Propionibacteriales</taxon>
        <taxon>Propionibacteriaceae</taxon>
        <taxon>Brooklawnia</taxon>
    </lineage>
</organism>
<dbReference type="Proteomes" id="UP001431656">
    <property type="component" value="Chromosome"/>
</dbReference>
<dbReference type="EMBL" id="AP028056">
    <property type="protein sequence ID" value="BEH03265.1"/>
    <property type="molecule type" value="Genomic_DNA"/>
</dbReference>
<keyword evidence="2" id="KW-1185">Reference proteome</keyword>
<accession>A0AAN0K7S7</accession>
<evidence type="ECO:0000313" key="2">
    <source>
        <dbReference type="Proteomes" id="UP001431656"/>
    </source>
</evidence>
<gene>
    <name evidence="1" type="ORF">brsh051_25460</name>
</gene>
<name>A0AAN0K7S7_9ACTN</name>
<protein>
    <submittedName>
        <fullName evidence="1">Uncharacterized protein</fullName>
    </submittedName>
</protein>